<organism evidence="2 3">
    <name type="scientific">Candidatus Roizmanbacteria bacterium CG_4_10_14_0_8_um_filter_33_9</name>
    <dbReference type="NCBI Taxonomy" id="1974826"/>
    <lineage>
        <taxon>Bacteria</taxon>
        <taxon>Candidatus Roizmaniibacteriota</taxon>
    </lineage>
</organism>
<feature type="domain" description="Sugar 3,4-ketoisomerase QdtA cupin" evidence="1">
    <location>
        <begin position="1"/>
        <end position="126"/>
    </location>
</feature>
<dbReference type="SUPFAM" id="SSF51182">
    <property type="entry name" value="RmlC-like cupins"/>
    <property type="match status" value="1"/>
</dbReference>
<dbReference type="AlphaFoldDB" id="A0A2M7QHW4"/>
<dbReference type="InterPro" id="IPR011051">
    <property type="entry name" value="RmlC_Cupin_sf"/>
</dbReference>
<dbReference type="EMBL" id="PFLI01000186">
    <property type="protein sequence ID" value="PIY71575.1"/>
    <property type="molecule type" value="Genomic_DNA"/>
</dbReference>
<name>A0A2M7QHW4_9BACT</name>
<evidence type="ECO:0000313" key="2">
    <source>
        <dbReference type="EMBL" id="PIY71575.1"/>
    </source>
</evidence>
<evidence type="ECO:0000313" key="3">
    <source>
        <dbReference type="Proteomes" id="UP000229401"/>
    </source>
</evidence>
<evidence type="ECO:0000259" key="1">
    <source>
        <dbReference type="Pfam" id="PF05523"/>
    </source>
</evidence>
<comment type="caution">
    <text evidence="2">The sequence shown here is derived from an EMBL/GenBank/DDBJ whole genome shotgun (WGS) entry which is preliminary data.</text>
</comment>
<accession>A0A2M7QHW4</accession>
<dbReference type="Pfam" id="PF05523">
    <property type="entry name" value="FdtA"/>
    <property type="match status" value="1"/>
</dbReference>
<proteinExistence type="predicted"/>
<protein>
    <recommendedName>
        <fullName evidence="1">Sugar 3,4-ketoisomerase QdtA cupin domain-containing protein</fullName>
    </recommendedName>
</protein>
<dbReference type="InterPro" id="IPR014710">
    <property type="entry name" value="RmlC-like_jellyroll"/>
</dbReference>
<dbReference type="Gene3D" id="2.60.120.10">
    <property type="entry name" value="Jelly Rolls"/>
    <property type="match status" value="1"/>
</dbReference>
<sequence>MDFKLDSFEKHNDFRGNLVVFLDKKTLTKKDLNFGQIYFVTFNKKGVVRGNHYHKKWREWFGVVEGILEVRLKDVFTGEEKEFLLDNNSEKYTRLEIGPNIIHAFKSISEKASLLNYANGEWSNDDTFAIKLI</sequence>
<reference evidence="3" key="1">
    <citation type="submission" date="2017-09" db="EMBL/GenBank/DDBJ databases">
        <title>Depth-based differentiation of microbial function through sediment-hosted aquifers and enrichment of novel symbionts in the deep terrestrial subsurface.</title>
        <authorList>
            <person name="Probst A.J."/>
            <person name="Ladd B."/>
            <person name="Jarett J.K."/>
            <person name="Geller-Mcgrath D.E."/>
            <person name="Sieber C.M.K."/>
            <person name="Emerson J.B."/>
            <person name="Anantharaman K."/>
            <person name="Thomas B.C."/>
            <person name="Malmstrom R."/>
            <person name="Stieglmeier M."/>
            <person name="Klingl A."/>
            <person name="Woyke T."/>
            <person name="Ryan C.M."/>
            <person name="Banfield J.F."/>
        </authorList>
    </citation>
    <scope>NUCLEOTIDE SEQUENCE [LARGE SCALE GENOMIC DNA]</scope>
</reference>
<gene>
    <name evidence="2" type="ORF">COY87_05490</name>
</gene>
<dbReference type="Proteomes" id="UP000229401">
    <property type="component" value="Unassembled WGS sequence"/>
</dbReference>
<dbReference type="InterPro" id="IPR008894">
    <property type="entry name" value="QdtA_cupin_dom"/>
</dbReference>